<keyword evidence="1" id="KW-0479">Metal-binding</keyword>
<evidence type="ECO:0000256" key="4">
    <source>
        <dbReference type="SAM" id="MobiDB-lite"/>
    </source>
</evidence>
<evidence type="ECO:0000313" key="6">
    <source>
        <dbReference type="EMBL" id="PIK46359.1"/>
    </source>
</evidence>
<proteinExistence type="predicted"/>
<comment type="caution">
    <text evidence="6">The sequence shown here is derived from an EMBL/GenBank/DDBJ whole genome shotgun (WGS) entry which is preliminary data.</text>
</comment>
<dbReference type="Proteomes" id="UP000230750">
    <property type="component" value="Unassembled WGS sequence"/>
</dbReference>
<dbReference type="PROSITE" id="PS50222">
    <property type="entry name" value="EF_HAND_2"/>
    <property type="match status" value="2"/>
</dbReference>
<feature type="region of interest" description="Disordered" evidence="4">
    <location>
        <begin position="152"/>
        <end position="176"/>
    </location>
</feature>
<dbReference type="AlphaFoldDB" id="A0A2G8KEG2"/>
<dbReference type="EMBL" id="MRZV01000650">
    <property type="protein sequence ID" value="PIK46359.1"/>
    <property type="molecule type" value="Genomic_DNA"/>
</dbReference>
<dbReference type="InterPro" id="IPR002048">
    <property type="entry name" value="EF_hand_dom"/>
</dbReference>
<dbReference type="SMART" id="SM00054">
    <property type="entry name" value="EFh"/>
    <property type="match status" value="2"/>
</dbReference>
<feature type="compositionally biased region" description="Basic and acidic residues" evidence="4">
    <location>
        <begin position="13"/>
        <end position="25"/>
    </location>
</feature>
<dbReference type="InterPro" id="IPR011992">
    <property type="entry name" value="EF-hand-dom_pair"/>
</dbReference>
<feature type="domain" description="EF-hand" evidence="5">
    <location>
        <begin position="78"/>
        <end position="113"/>
    </location>
</feature>
<organism evidence="6 7">
    <name type="scientific">Stichopus japonicus</name>
    <name type="common">Sea cucumber</name>
    <dbReference type="NCBI Taxonomy" id="307972"/>
    <lineage>
        <taxon>Eukaryota</taxon>
        <taxon>Metazoa</taxon>
        <taxon>Echinodermata</taxon>
        <taxon>Eleutherozoa</taxon>
        <taxon>Echinozoa</taxon>
        <taxon>Holothuroidea</taxon>
        <taxon>Aspidochirotacea</taxon>
        <taxon>Aspidochirotida</taxon>
        <taxon>Stichopodidae</taxon>
        <taxon>Apostichopus</taxon>
    </lineage>
</organism>
<dbReference type="PROSITE" id="PS00018">
    <property type="entry name" value="EF_HAND_1"/>
    <property type="match status" value="1"/>
</dbReference>
<dbReference type="InterPro" id="IPR018247">
    <property type="entry name" value="EF_Hand_1_Ca_BS"/>
</dbReference>
<name>A0A2G8KEG2_STIJA</name>
<keyword evidence="7" id="KW-1185">Reference proteome</keyword>
<reference evidence="6 7" key="1">
    <citation type="journal article" date="2017" name="PLoS Biol.">
        <title>The sea cucumber genome provides insights into morphological evolution and visceral regeneration.</title>
        <authorList>
            <person name="Zhang X."/>
            <person name="Sun L."/>
            <person name="Yuan J."/>
            <person name="Sun Y."/>
            <person name="Gao Y."/>
            <person name="Zhang L."/>
            <person name="Li S."/>
            <person name="Dai H."/>
            <person name="Hamel J.F."/>
            <person name="Liu C."/>
            <person name="Yu Y."/>
            <person name="Liu S."/>
            <person name="Lin W."/>
            <person name="Guo K."/>
            <person name="Jin S."/>
            <person name="Xu P."/>
            <person name="Storey K.B."/>
            <person name="Huan P."/>
            <person name="Zhang T."/>
            <person name="Zhou Y."/>
            <person name="Zhang J."/>
            <person name="Lin C."/>
            <person name="Li X."/>
            <person name="Xing L."/>
            <person name="Huo D."/>
            <person name="Sun M."/>
            <person name="Wang L."/>
            <person name="Mercier A."/>
            <person name="Li F."/>
            <person name="Yang H."/>
            <person name="Xiang J."/>
        </authorList>
    </citation>
    <scope>NUCLEOTIDE SEQUENCE [LARGE SCALE GENOMIC DNA]</scope>
    <source>
        <strain evidence="6">Shaxun</strain>
        <tissue evidence="6">Muscle</tissue>
    </source>
</reference>
<dbReference type="CDD" id="cd00051">
    <property type="entry name" value="EFh"/>
    <property type="match status" value="1"/>
</dbReference>
<accession>A0A2G8KEG2</accession>
<dbReference type="Gene3D" id="1.10.238.10">
    <property type="entry name" value="EF-hand"/>
    <property type="match status" value="1"/>
</dbReference>
<feature type="domain" description="EF-hand" evidence="5">
    <location>
        <begin position="43"/>
        <end position="77"/>
    </location>
</feature>
<dbReference type="PANTHER" id="PTHR13025">
    <property type="entry name" value="EF-HAND DOMAIN-CONTAINING PROTEIN D"/>
    <property type="match status" value="1"/>
</dbReference>
<sequence>MSETEELAAKLARRQELNENEDAPRHHSTVFNPYTEFKEFTRKQIKEFEQMFKKYDVSNDHFIDFMELKLMMGLRSSTDALGLKQMIKEVDEDNDGKISFREFLLIFRKAAAGELAEGSGLSQLAQLSEVAIEEVGVSGAKDFFEAKVQQLNSSSKFEEEIKAEQEERKKQAEEAN</sequence>
<dbReference type="InterPro" id="IPR040365">
    <property type="entry name" value="EFHD1/2"/>
</dbReference>
<protein>
    <submittedName>
        <fullName evidence="6">Putative EF-hand domain-containing protein D1</fullName>
    </submittedName>
</protein>
<evidence type="ECO:0000256" key="3">
    <source>
        <dbReference type="ARBA" id="ARBA00022837"/>
    </source>
</evidence>
<evidence type="ECO:0000256" key="1">
    <source>
        <dbReference type="ARBA" id="ARBA00022723"/>
    </source>
</evidence>
<dbReference type="STRING" id="307972.A0A2G8KEG2"/>
<dbReference type="GO" id="GO:0005509">
    <property type="term" value="F:calcium ion binding"/>
    <property type="evidence" value="ECO:0007669"/>
    <property type="project" value="InterPro"/>
</dbReference>
<gene>
    <name evidence="6" type="ORF">BSL78_16780</name>
</gene>
<keyword evidence="2" id="KW-0677">Repeat</keyword>
<keyword evidence="3" id="KW-0106">Calcium</keyword>
<evidence type="ECO:0000313" key="7">
    <source>
        <dbReference type="Proteomes" id="UP000230750"/>
    </source>
</evidence>
<dbReference type="OrthoDB" id="6572480at2759"/>
<evidence type="ECO:0000256" key="2">
    <source>
        <dbReference type="ARBA" id="ARBA00022737"/>
    </source>
</evidence>
<dbReference type="FunFam" id="1.10.238.10:FF:000112">
    <property type="entry name" value="EF-hand domain family, member D2"/>
    <property type="match status" value="1"/>
</dbReference>
<dbReference type="Pfam" id="PF13499">
    <property type="entry name" value="EF-hand_7"/>
    <property type="match status" value="1"/>
</dbReference>
<dbReference type="SUPFAM" id="SSF47473">
    <property type="entry name" value="EF-hand"/>
    <property type="match status" value="1"/>
</dbReference>
<dbReference type="PANTHER" id="PTHR13025:SF6">
    <property type="entry name" value="EF-HAND DOMAIN-CONTAINING PROTEIN-RELATED"/>
    <property type="match status" value="1"/>
</dbReference>
<feature type="region of interest" description="Disordered" evidence="4">
    <location>
        <begin position="1"/>
        <end position="28"/>
    </location>
</feature>
<evidence type="ECO:0000259" key="5">
    <source>
        <dbReference type="PROSITE" id="PS50222"/>
    </source>
</evidence>
<feature type="compositionally biased region" description="Basic and acidic residues" evidence="4">
    <location>
        <begin position="156"/>
        <end position="176"/>
    </location>
</feature>